<name>A0A3S2P968_ORYJA</name>
<dbReference type="OrthoDB" id="10265903at2759"/>
<evidence type="ECO:0000313" key="8">
    <source>
        <dbReference type="EMBL" id="RVE55484.1"/>
    </source>
</evidence>
<evidence type="ECO:0000313" key="9">
    <source>
        <dbReference type="Proteomes" id="UP000283210"/>
    </source>
</evidence>
<dbReference type="GO" id="GO:0005762">
    <property type="term" value="C:mitochondrial large ribosomal subunit"/>
    <property type="evidence" value="ECO:0007669"/>
    <property type="project" value="TreeGrafter"/>
</dbReference>
<accession>A0A3S2P968</accession>
<evidence type="ECO:0000256" key="2">
    <source>
        <dbReference type="ARBA" id="ARBA00007645"/>
    </source>
</evidence>
<dbReference type="PANTHER" id="PTHR46909">
    <property type="entry name" value="39S RIBOSOMAL PROTEIN L36, MITOCHONDRIAL"/>
    <property type="match status" value="1"/>
</dbReference>
<dbReference type="NCBIfam" id="TIGR01022">
    <property type="entry name" value="rpmJ_bact"/>
    <property type="match status" value="1"/>
</dbReference>
<dbReference type="EMBL" id="ML136693">
    <property type="protein sequence ID" value="RVE55484.1"/>
    <property type="molecule type" value="Genomic_DNA"/>
</dbReference>
<comment type="similarity">
    <text evidence="2 7">Belongs to the bacterial ribosomal protein bL36 family.</text>
</comment>
<keyword evidence="6 7" id="KW-0687">Ribonucleoprotein</keyword>
<dbReference type="GO" id="GO:0006412">
    <property type="term" value="P:translation"/>
    <property type="evidence" value="ECO:0007669"/>
    <property type="project" value="InterPro"/>
</dbReference>
<dbReference type="InterPro" id="IPR000473">
    <property type="entry name" value="Ribosomal_bL36"/>
</dbReference>
<proteinExistence type="inferred from homology"/>
<dbReference type="SUPFAM" id="SSF57840">
    <property type="entry name" value="Ribosomal protein L36"/>
    <property type="match status" value="1"/>
</dbReference>
<dbReference type="HAMAP" id="MF_00251">
    <property type="entry name" value="Ribosomal_bL36"/>
    <property type="match status" value="1"/>
</dbReference>
<evidence type="ECO:0000256" key="7">
    <source>
        <dbReference type="RuleBase" id="RU000570"/>
    </source>
</evidence>
<dbReference type="Proteomes" id="UP000283210">
    <property type="component" value="Unassembled WGS sequence"/>
</dbReference>
<reference evidence="8 9" key="2">
    <citation type="submission" date="2019-01" db="EMBL/GenBank/DDBJ databases">
        <title>A chromosome length genome reference of the Java medaka (oryzias javanicus).</title>
        <authorList>
            <person name="Herpin A."/>
            <person name="Takehana Y."/>
            <person name="Naruse K."/>
            <person name="Ansai S."/>
            <person name="Kawaguchi M."/>
        </authorList>
    </citation>
    <scope>NUCLEOTIDE SEQUENCE [LARGE SCALE GENOMIC DNA]</scope>
    <source>
        <strain evidence="8">RS831</strain>
        <tissue evidence="8">Whole body</tissue>
    </source>
</reference>
<evidence type="ECO:0000256" key="5">
    <source>
        <dbReference type="ARBA" id="ARBA00023128"/>
    </source>
</evidence>
<evidence type="ECO:0000256" key="4">
    <source>
        <dbReference type="ARBA" id="ARBA00022980"/>
    </source>
</evidence>
<keyword evidence="5" id="KW-0496">Mitochondrion</keyword>
<dbReference type="AlphaFoldDB" id="A0A3S2P968"/>
<protein>
    <recommendedName>
        <fullName evidence="7">Ribosomal protein</fullName>
    </recommendedName>
</protein>
<evidence type="ECO:0000256" key="1">
    <source>
        <dbReference type="ARBA" id="ARBA00004173"/>
    </source>
</evidence>
<evidence type="ECO:0000256" key="6">
    <source>
        <dbReference type="ARBA" id="ARBA00023274"/>
    </source>
</evidence>
<organism evidence="8 9">
    <name type="scientific">Oryzias javanicus</name>
    <name type="common">Javanese ricefish</name>
    <name type="synonym">Aplocheilus javanicus</name>
    <dbReference type="NCBI Taxonomy" id="123683"/>
    <lineage>
        <taxon>Eukaryota</taxon>
        <taxon>Metazoa</taxon>
        <taxon>Chordata</taxon>
        <taxon>Craniata</taxon>
        <taxon>Vertebrata</taxon>
        <taxon>Euteleostomi</taxon>
        <taxon>Actinopterygii</taxon>
        <taxon>Neopterygii</taxon>
        <taxon>Teleostei</taxon>
        <taxon>Neoteleostei</taxon>
        <taxon>Acanthomorphata</taxon>
        <taxon>Ovalentaria</taxon>
        <taxon>Atherinomorphae</taxon>
        <taxon>Beloniformes</taxon>
        <taxon>Adrianichthyidae</taxon>
        <taxon>Oryziinae</taxon>
        <taxon>Oryzias</taxon>
    </lineage>
</organism>
<comment type="subcellular location">
    <subcellularLocation>
        <location evidence="1">Mitochondrion</location>
    </subcellularLocation>
</comment>
<keyword evidence="4 7" id="KW-0689">Ribosomal protein</keyword>
<reference evidence="8 9" key="1">
    <citation type="submission" date="2018-11" db="EMBL/GenBank/DDBJ databases">
        <authorList>
            <person name="Lopez-Roques C."/>
            <person name="Donnadieu C."/>
            <person name="Bouchez O."/>
            <person name="Klopp C."/>
            <person name="Cabau C."/>
            <person name="Zahm M."/>
        </authorList>
    </citation>
    <scope>NUCLEOTIDE SEQUENCE [LARGE SCALE GENOMIC DNA]</scope>
    <source>
        <strain evidence="8">RS831</strain>
        <tissue evidence="8">Whole body</tissue>
    </source>
</reference>
<evidence type="ECO:0000256" key="3">
    <source>
        <dbReference type="ARBA" id="ARBA00022946"/>
    </source>
</evidence>
<gene>
    <name evidence="8" type="ORF">OJAV_G00235830</name>
</gene>
<sequence>MPFHTGSSSSHLCCLLDLKRESFGGGRLSFKARGDSLKTMAPLLLKHLASSLARQMTHVTFFRSFSFAASRCLSRSLTLSPAQLPPCGPPAQPSLLGRCQHLLLIQQTAGMKTKSALKRRCKDCFFVRRRGRLFVYCKTNPRHKQRQG</sequence>
<dbReference type="Pfam" id="PF00444">
    <property type="entry name" value="Ribosomal_L36"/>
    <property type="match status" value="1"/>
</dbReference>
<keyword evidence="3" id="KW-0809">Transit peptide</keyword>
<dbReference type="PROSITE" id="PS00828">
    <property type="entry name" value="RIBOSOMAL_L36"/>
    <property type="match status" value="1"/>
</dbReference>
<dbReference type="GO" id="GO:0003735">
    <property type="term" value="F:structural constituent of ribosome"/>
    <property type="evidence" value="ECO:0007669"/>
    <property type="project" value="InterPro"/>
</dbReference>
<keyword evidence="9" id="KW-1185">Reference proteome</keyword>
<dbReference type="InterPro" id="IPR052143">
    <property type="entry name" value="Mitoribosomal_bL36m"/>
</dbReference>
<dbReference type="PANTHER" id="PTHR46909:SF1">
    <property type="entry name" value="LARGE RIBOSOMAL SUBUNIT PROTEIN BL36M"/>
    <property type="match status" value="1"/>
</dbReference>
<dbReference type="InterPro" id="IPR035977">
    <property type="entry name" value="Ribosomal_bL36_sp"/>
</dbReference>